<dbReference type="Pfam" id="PF13519">
    <property type="entry name" value="VWA_2"/>
    <property type="match status" value="1"/>
</dbReference>
<dbReference type="PROSITE" id="PS50234">
    <property type="entry name" value="VWFA"/>
    <property type="match status" value="1"/>
</dbReference>
<dbReference type="SUPFAM" id="SSF53300">
    <property type="entry name" value="vWA-like"/>
    <property type="match status" value="1"/>
</dbReference>
<accession>A0ABS2NKA0</accession>
<name>A0ABS2NKA0_9BACI</name>
<keyword evidence="4" id="KW-1185">Reference proteome</keyword>
<protein>
    <submittedName>
        <fullName evidence="3">Ca-activated chloride channel family protein</fullName>
    </submittedName>
</protein>
<organism evidence="3 4">
    <name type="scientific">Rossellomorea pakistanensis</name>
    <dbReference type="NCBI Taxonomy" id="992288"/>
    <lineage>
        <taxon>Bacteria</taxon>
        <taxon>Bacillati</taxon>
        <taxon>Bacillota</taxon>
        <taxon>Bacilli</taxon>
        <taxon>Bacillales</taxon>
        <taxon>Bacillaceae</taxon>
        <taxon>Rossellomorea</taxon>
    </lineage>
</organism>
<gene>
    <name evidence="3" type="ORF">JOC86_004857</name>
</gene>
<feature type="region of interest" description="Disordered" evidence="1">
    <location>
        <begin position="21"/>
        <end position="69"/>
    </location>
</feature>
<evidence type="ECO:0000313" key="3">
    <source>
        <dbReference type="EMBL" id="MBM7588260.1"/>
    </source>
</evidence>
<evidence type="ECO:0000256" key="1">
    <source>
        <dbReference type="SAM" id="MobiDB-lite"/>
    </source>
</evidence>
<feature type="compositionally biased region" description="Basic and acidic residues" evidence="1">
    <location>
        <begin position="45"/>
        <end position="54"/>
    </location>
</feature>
<evidence type="ECO:0000259" key="2">
    <source>
        <dbReference type="PROSITE" id="PS50234"/>
    </source>
</evidence>
<dbReference type="Proteomes" id="UP001646157">
    <property type="component" value="Unassembled WGS sequence"/>
</dbReference>
<comment type="caution">
    <text evidence="3">The sequence shown here is derived from an EMBL/GenBank/DDBJ whole genome shotgun (WGS) entry which is preliminary data.</text>
</comment>
<sequence length="470" mass="52863">MKKFAAILFCSLLIITGCSGEKEGSKEEATSSQSSSEEENNSEENSDKKAEKPESGTSEDQSELFNNLPKVPTNTIELVNQSPGAFADQEVETEVVQKDYLKLMKEVPVLKENATEEDYDKYFQYIYSLVATDFDDPKDLINKWKFSMFGNENMEDPRLQFKENYNIEIILDSSGSMAKVAQGGKTQMELAKEAIKEFLANAPEEANVSLRVYGHKGTGSDADKENSCSSIEQVYKLKPYNQEEFNKALDQFQPSGWTPVAGALESSKASFEGLDAKKNTNLIYLVSDGIETCDGDPVEVAESFAGSNVAPIINVIGFNVDAEAQKQLQQVAESANGIYTTVSNGEQLKTEFKRAQEVLENWERWKNDALRNADAQRVDNSFEILGFSNDWNFKARRQGLNISYSIDMLRREGKITFEQADDLKTRKNDLGDLAEQSIDEIRDDLHDLNLKKIDDLRKQINEKYNTSTQQ</sequence>
<proteinExistence type="predicted"/>
<feature type="domain" description="VWFA" evidence="2">
    <location>
        <begin position="166"/>
        <end position="358"/>
    </location>
</feature>
<reference evidence="3 4" key="1">
    <citation type="submission" date="2021-01" db="EMBL/GenBank/DDBJ databases">
        <title>Genomic Encyclopedia of Type Strains, Phase IV (KMG-IV): sequencing the most valuable type-strain genomes for metagenomic binning, comparative biology and taxonomic classification.</title>
        <authorList>
            <person name="Goeker M."/>
        </authorList>
    </citation>
    <scope>NUCLEOTIDE SEQUENCE [LARGE SCALE GENOMIC DNA]</scope>
    <source>
        <strain evidence="3 4">DSM 24834</strain>
    </source>
</reference>
<dbReference type="PROSITE" id="PS51257">
    <property type="entry name" value="PROKAR_LIPOPROTEIN"/>
    <property type="match status" value="1"/>
</dbReference>
<dbReference type="RefSeq" id="WP_205175972.1">
    <property type="nucleotide sequence ID" value="NZ_JAFBDZ010000009.1"/>
</dbReference>
<evidence type="ECO:0000313" key="4">
    <source>
        <dbReference type="Proteomes" id="UP001646157"/>
    </source>
</evidence>
<dbReference type="Gene3D" id="3.40.50.410">
    <property type="entry name" value="von Willebrand factor, type A domain"/>
    <property type="match status" value="1"/>
</dbReference>
<dbReference type="SMART" id="SM00327">
    <property type="entry name" value="VWA"/>
    <property type="match status" value="1"/>
</dbReference>
<feature type="compositionally biased region" description="Polar residues" evidence="1">
    <location>
        <begin position="55"/>
        <end position="65"/>
    </location>
</feature>
<dbReference type="InterPro" id="IPR002035">
    <property type="entry name" value="VWF_A"/>
</dbReference>
<dbReference type="EMBL" id="JAFBDZ010000009">
    <property type="protein sequence ID" value="MBM7588260.1"/>
    <property type="molecule type" value="Genomic_DNA"/>
</dbReference>
<dbReference type="InterPro" id="IPR036465">
    <property type="entry name" value="vWFA_dom_sf"/>
</dbReference>